<organism evidence="2 3">
    <name type="scientific">Pseudonocardia kunmingensis</name>
    <dbReference type="NCBI Taxonomy" id="630975"/>
    <lineage>
        <taxon>Bacteria</taxon>
        <taxon>Bacillati</taxon>
        <taxon>Actinomycetota</taxon>
        <taxon>Actinomycetes</taxon>
        <taxon>Pseudonocardiales</taxon>
        <taxon>Pseudonocardiaceae</taxon>
        <taxon>Pseudonocardia</taxon>
    </lineage>
</organism>
<dbReference type="EMBL" id="VFPA01000006">
    <property type="protein sequence ID" value="TQM03117.1"/>
    <property type="molecule type" value="Genomic_DNA"/>
</dbReference>
<dbReference type="SUPFAM" id="SSF53335">
    <property type="entry name" value="S-adenosyl-L-methionine-dependent methyltransferases"/>
    <property type="match status" value="1"/>
</dbReference>
<keyword evidence="3" id="KW-1185">Reference proteome</keyword>
<gene>
    <name evidence="2" type="ORF">FB558_7767</name>
</gene>
<comment type="caution">
    <text evidence="2">The sequence shown here is derived from an EMBL/GenBank/DDBJ whole genome shotgun (WGS) entry which is preliminary data.</text>
</comment>
<dbReference type="Gene3D" id="3.40.50.150">
    <property type="entry name" value="Vaccinia Virus protein VP39"/>
    <property type="match status" value="1"/>
</dbReference>
<sequence>MRRHFDRLGDREWTRQDSDAKSRVSLEVHRRFLRRFVPRGAHVLEVAAGPGRFTTELAAQGCRVVATDSSPAHLAAHARRLRGTPAERGVLRRELLDVADTTRYGDGEFDAVLAFGAPLSSTSGPACDALRGLLRVVAAGGVVVASVVSLLGTWRHDLPDTDTPAGGIVIPAARGAADTLQPAAPGCRKFRWEDVVALVAEAGGTLVGGSASNWASLGDRDVLARLEADREGWRRFLEREIAACAEPGTRDGGTHILFATRPA</sequence>
<dbReference type="InterPro" id="IPR041698">
    <property type="entry name" value="Methyltransf_25"/>
</dbReference>
<keyword evidence="2" id="KW-0489">Methyltransferase</keyword>
<dbReference type="GO" id="GO:0032259">
    <property type="term" value="P:methylation"/>
    <property type="evidence" value="ECO:0007669"/>
    <property type="project" value="UniProtKB-KW"/>
</dbReference>
<name>A0A543D1A7_9PSEU</name>
<proteinExistence type="predicted"/>
<evidence type="ECO:0000259" key="1">
    <source>
        <dbReference type="Pfam" id="PF13649"/>
    </source>
</evidence>
<dbReference type="CDD" id="cd02440">
    <property type="entry name" value="AdoMet_MTases"/>
    <property type="match status" value="1"/>
</dbReference>
<keyword evidence="2" id="KW-0808">Transferase</keyword>
<dbReference type="InterPro" id="IPR029063">
    <property type="entry name" value="SAM-dependent_MTases_sf"/>
</dbReference>
<accession>A0A543D1A7</accession>
<protein>
    <submittedName>
        <fullName evidence="2">Methyltransferase family protein</fullName>
    </submittedName>
</protein>
<dbReference type="Proteomes" id="UP000315677">
    <property type="component" value="Unassembled WGS sequence"/>
</dbReference>
<evidence type="ECO:0000313" key="3">
    <source>
        <dbReference type="Proteomes" id="UP000315677"/>
    </source>
</evidence>
<reference evidence="2 3" key="1">
    <citation type="submission" date="2019-06" db="EMBL/GenBank/DDBJ databases">
        <title>Sequencing the genomes of 1000 actinobacteria strains.</title>
        <authorList>
            <person name="Klenk H.-P."/>
        </authorList>
    </citation>
    <scope>NUCLEOTIDE SEQUENCE [LARGE SCALE GENOMIC DNA]</scope>
    <source>
        <strain evidence="2 3">DSM 45301</strain>
    </source>
</reference>
<dbReference type="Pfam" id="PF13649">
    <property type="entry name" value="Methyltransf_25"/>
    <property type="match status" value="1"/>
</dbReference>
<dbReference type="AlphaFoldDB" id="A0A543D1A7"/>
<dbReference type="GO" id="GO:0008168">
    <property type="term" value="F:methyltransferase activity"/>
    <property type="evidence" value="ECO:0007669"/>
    <property type="project" value="UniProtKB-KW"/>
</dbReference>
<feature type="domain" description="Methyltransferase" evidence="1">
    <location>
        <begin position="43"/>
        <end position="141"/>
    </location>
</feature>
<evidence type="ECO:0000313" key="2">
    <source>
        <dbReference type="EMBL" id="TQM03117.1"/>
    </source>
</evidence>